<evidence type="ECO:0000313" key="2">
    <source>
        <dbReference type="EMBL" id="OAI29941.1"/>
    </source>
</evidence>
<evidence type="ECO:0000256" key="1">
    <source>
        <dbReference type="SAM" id="Phobius"/>
    </source>
</evidence>
<keyword evidence="1" id="KW-0812">Transmembrane</keyword>
<name>A0AA91I712_9GAMM</name>
<accession>A0AA91I712</accession>
<organism evidence="2 3">
    <name type="scientific">Methylomonas koyamae</name>
    <dbReference type="NCBI Taxonomy" id="702114"/>
    <lineage>
        <taxon>Bacteria</taxon>
        <taxon>Pseudomonadati</taxon>
        <taxon>Pseudomonadota</taxon>
        <taxon>Gammaproteobacteria</taxon>
        <taxon>Methylococcales</taxon>
        <taxon>Methylococcaceae</taxon>
        <taxon>Methylomonas</taxon>
    </lineage>
</organism>
<feature type="transmembrane region" description="Helical" evidence="1">
    <location>
        <begin position="89"/>
        <end position="113"/>
    </location>
</feature>
<evidence type="ECO:0000313" key="3">
    <source>
        <dbReference type="Proteomes" id="UP000077734"/>
    </source>
</evidence>
<feature type="transmembrane region" description="Helical" evidence="1">
    <location>
        <begin position="119"/>
        <end position="140"/>
    </location>
</feature>
<protein>
    <submittedName>
        <fullName evidence="2">Uncharacterized protein</fullName>
    </submittedName>
</protein>
<dbReference type="EMBL" id="LUUL01000021">
    <property type="protein sequence ID" value="OAI29941.1"/>
    <property type="molecule type" value="Genomic_DNA"/>
</dbReference>
<comment type="caution">
    <text evidence="2">The sequence shown here is derived from an EMBL/GenBank/DDBJ whole genome shotgun (WGS) entry which is preliminary data.</text>
</comment>
<keyword evidence="1" id="KW-0472">Membrane</keyword>
<keyword evidence="1" id="KW-1133">Transmembrane helix</keyword>
<reference evidence="2 3" key="1">
    <citation type="submission" date="2016-03" db="EMBL/GenBank/DDBJ databases">
        <authorList>
            <person name="Heylen K."/>
            <person name="De Vos P."/>
            <person name="Vekeman B."/>
        </authorList>
    </citation>
    <scope>NUCLEOTIDE SEQUENCE [LARGE SCALE GENOMIC DNA]</scope>
    <source>
        <strain evidence="2 3">R-49807</strain>
    </source>
</reference>
<feature type="transmembrane region" description="Helical" evidence="1">
    <location>
        <begin position="16"/>
        <end position="38"/>
    </location>
</feature>
<sequence length="158" mass="17170">MLGTSLLEYVMNSRRFVVAVLAIFIFALVWNGFVHMVLLKEAGSALEGIARPAGERNMVLGLLLTAGVATLFVYSYISFVRTPGIKRALGHGVFFALLAGLFVDLNQFFLYPIPGSLAAAWFLSGFIEFCIYGALVAWLYPIAAQPVAPRDAPQAARP</sequence>
<dbReference type="AlphaFoldDB" id="A0AA91I712"/>
<proteinExistence type="predicted"/>
<dbReference type="Proteomes" id="UP000077734">
    <property type="component" value="Unassembled WGS sequence"/>
</dbReference>
<feature type="transmembrane region" description="Helical" evidence="1">
    <location>
        <begin position="58"/>
        <end position="77"/>
    </location>
</feature>
<gene>
    <name evidence="2" type="ORF">A1356_22745</name>
</gene>
<keyword evidence="3" id="KW-1185">Reference proteome</keyword>